<dbReference type="FunFam" id="1.10.10.10:FF:000001">
    <property type="entry name" value="LysR family transcriptional regulator"/>
    <property type="match status" value="1"/>
</dbReference>
<keyword evidence="3" id="KW-0238">DNA-binding</keyword>
<dbReference type="AlphaFoldDB" id="A0A7V8B3N6"/>
<gene>
    <name evidence="6" type="ORF">F9K94_08495</name>
</gene>
<feature type="domain" description="HTH lysR-type" evidence="5">
    <location>
        <begin position="1"/>
        <end position="59"/>
    </location>
</feature>
<dbReference type="PANTHER" id="PTHR30537">
    <property type="entry name" value="HTH-TYPE TRANSCRIPTIONAL REGULATOR"/>
    <property type="match status" value="1"/>
</dbReference>
<dbReference type="InterPro" id="IPR036390">
    <property type="entry name" value="WH_DNA-bd_sf"/>
</dbReference>
<sequence length="307" mass="34300">MDQLSAMRAFLRVVETGNFTRASTSLNMPKATISNLIQGLEAHLRTKLLNRTTRRVLVTPDGALYYERAARLLADLAELDGSLSSAQTLPKGRLRVEMASAVANLIIIPALIEFHQRYPDIQIDLGVSDRPVDYVAENVDCAIRIGELADQSLIARRIGDMHFIACASAEYLDRCSTPLHPSDLGRNCTVVGYFRPSTGQQMPFRFKKGTEEIEVNGRYVVAANESTTYLAAARAGLGVVQAPLFMVKDDIENGTLRPVLQEWEIEPMPIYLVYPPNRHLSNRLRVFADWVVKTVAKSQLVEQSRER</sequence>
<evidence type="ECO:0000256" key="4">
    <source>
        <dbReference type="ARBA" id="ARBA00023163"/>
    </source>
</evidence>
<dbReference type="PANTHER" id="PTHR30537:SF17">
    <property type="entry name" value="LYSR-FAMILY REGULATORY PROTEIN"/>
    <property type="match status" value="1"/>
</dbReference>
<dbReference type="SUPFAM" id="SSF53850">
    <property type="entry name" value="Periplasmic binding protein-like II"/>
    <property type="match status" value="1"/>
</dbReference>
<dbReference type="CDD" id="cd08472">
    <property type="entry name" value="PBP2_CrgA_like_3"/>
    <property type="match status" value="1"/>
</dbReference>
<dbReference type="InterPro" id="IPR036388">
    <property type="entry name" value="WH-like_DNA-bd_sf"/>
</dbReference>
<keyword evidence="4" id="KW-0804">Transcription</keyword>
<organism evidence="6 7">
    <name type="scientific">Brucella tritici</name>
    <dbReference type="NCBI Taxonomy" id="94626"/>
    <lineage>
        <taxon>Bacteria</taxon>
        <taxon>Pseudomonadati</taxon>
        <taxon>Pseudomonadota</taxon>
        <taxon>Alphaproteobacteria</taxon>
        <taxon>Hyphomicrobiales</taxon>
        <taxon>Brucellaceae</taxon>
        <taxon>Brucella/Ochrobactrum group</taxon>
        <taxon>Brucella</taxon>
    </lineage>
</organism>
<evidence type="ECO:0000256" key="1">
    <source>
        <dbReference type="ARBA" id="ARBA00009437"/>
    </source>
</evidence>
<evidence type="ECO:0000313" key="7">
    <source>
        <dbReference type="Proteomes" id="UP000460650"/>
    </source>
</evidence>
<evidence type="ECO:0000256" key="2">
    <source>
        <dbReference type="ARBA" id="ARBA00023015"/>
    </source>
</evidence>
<dbReference type="Pfam" id="PF03466">
    <property type="entry name" value="LysR_substrate"/>
    <property type="match status" value="1"/>
</dbReference>
<evidence type="ECO:0000256" key="3">
    <source>
        <dbReference type="ARBA" id="ARBA00023125"/>
    </source>
</evidence>
<dbReference type="RefSeq" id="WP_151644903.1">
    <property type="nucleotide sequence ID" value="NZ_WBVY01000002.1"/>
</dbReference>
<dbReference type="Gene3D" id="1.10.10.10">
    <property type="entry name" value="Winged helix-like DNA-binding domain superfamily/Winged helix DNA-binding domain"/>
    <property type="match status" value="1"/>
</dbReference>
<dbReference type="InterPro" id="IPR000847">
    <property type="entry name" value="LysR_HTH_N"/>
</dbReference>
<dbReference type="GO" id="GO:0043565">
    <property type="term" value="F:sequence-specific DNA binding"/>
    <property type="evidence" value="ECO:0007669"/>
    <property type="project" value="TreeGrafter"/>
</dbReference>
<dbReference type="InterPro" id="IPR005119">
    <property type="entry name" value="LysR_subst-bd"/>
</dbReference>
<dbReference type="GO" id="GO:0003700">
    <property type="term" value="F:DNA-binding transcription factor activity"/>
    <property type="evidence" value="ECO:0007669"/>
    <property type="project" value="InterPro"/>
</dbReference>
<comment type="similarity">
    <text evidence="1">Belongs to the LysR transcriptional regulatory family.</text>
</comment>
<name>A0A7V8B3N6_9HYPH</name>
<comment type="caution">
    <text evidence="6">The sequence shown here is derived from an EMBL/GenBank/DDBJ whole genome shotgun (WGS) entry which is preliminary data.</text>
</comment>
<dbReference type="InterPro" id="IPR058163">
    <property type="entry name" value="LysR-type_TF_proteobact-type"/>
</dbReference>
<dbReference type="EMBL" id="WBVY01000002">
    <property type="protein sequence ID" value="KAB2658215.1"/>
    <property type="molecule type" value="Genomic_DNA"/>
</dbReference>
<dbReference type="Gene3D" id="3.40.190.10">
    <property type="entry name" value="Periplasmic binding protein-like II"/>
    <property type="match status" value="2"/>
</dbReference>
<dbReference type="Pfam" id="PF00126">
    <property type="entry name" value="HTH_1"/>
    <property type="match status" value="1"/>
</dbReference>
<dbReference type="PROSITE" id="PS50931">
    <property type="entry name" value="HTH_LYSR"/>
    <property type="match status" value="1"/>
</dbReference>
<dbReference type="GO" id="GO:0006351">
    <property type="term" value="P:DNA-templated transcription"/>
    <property type="evidence" value="ECO:0007669"/>
    <property type="project" value="TreeGrafter"/>
</dbReference>
<reference evidence="6 7" key="1">
    <citation type="submission" date="2019-09" db="EMBL/GenBank/DDBJ databases">
        <title>Taxonomic organization of the family Brucellaceae based on a phylogenomic approach.</title>
        <authorList>
            <person name="Leclercq S."/>
            <person name="Cloeckaert A."/>
            <person name="Zygmunt M.S."/>
        </authorList>
    </citation>
    <scope>NUCLEOTIDE SEQUENCE [LARGE SCALE GENOMIC DNA]</scope>
    <source>
        <strain evidence="6 7">TA93</strain>
    </source>
</reference>
<dbReference type="SUPFAM" id="SSF46785">
    <property type="entry name" value="Winged helix' DNA-binding domain"/>
    <property type="match status" value="1"/>
</dbReference>
<evidence type="ECO:0000259" key="5">
    <source>
        <dbReference type="PROSITE" id="PS50931"/>
    </source>
</evidence>
<protein>
    <submittedName>
        <fullName evidence="6">LysR family transcriptional regulator</fullName>
    </submittedName>
</protein>
<proteinExistence type="inferred from homology"/>
<keyword evidence="2" id="KW-0805">Transcription regulation</keyword>
<dbReference type="Proteomes" id="UP000460650">
    <property type="component" value="Unassembled WGS sequence"/>
</dbReference>
<evidence type="ECO:0000313" key="6">
    <source>
        <dbReference type="EMBL" id="KAB2658215.1"/>
    </source>
</evidence>
<accession>A0A7V8B3N6</accession>